<dbReference type="VEuPathDB" id="VectorBase:GPAI014581"/>
<dbReference type="Proteomes" id="UP000092445">
    <property type="component" value="Unassembled WGS sequence"/>
</dbReference>
<reference evidence="2" key="2">
    <citation type="submission" date="2020-05" db="UniProtKB">
        <authorList>
            <consortium name="EnsemblMetazoa"/>
        </authorList>
    </citation>
    <scope>IDENTIFICATION</scope>
    <source>
        <strain evidence="2">IAEA</strain>
    </source>
</reference>
<organism evidence="2 3">
    <name type="scientific">Glossina pallidipes</name>
    <name type="common">Tsetse fly</name>
    <dbReference type="NCBI Taxonomy" id="7398"/>
    <lineage>
        <taxon>Eukaryota</taxon>
        <taxon>Metazoa</taxon>
        <taxon>Ecdysozoa</taxon>
        <taxon>Arthropoda</taxon>
        <taxon>Hexapoda</taxon>
        <taxon>Insecta</taxon>
        <taxon>Pterygota</taxon>
        <taxon>Neoptera</taxon>
        <taxon>Endopterygota</taxon>
        <taxon>Diptera</taxon>
        <taxon>Brachycera</taxon>
        <taxon>Muscomorpha</taxon>
        <taxon>Hippoboscoidea</taxon>
        <taxon>Glossinidae</taxon>
        <taxon>Glossina</taxon>
    </lineage>
</organism>
<proteinExistence type="predicted"/>
<reference evidence="3" key="1">
    <citation type="submission" date="2014-03" db="EMBL/GenBank/DDBJ databases">
        <authorList>
            <person name="Aksoy S."/>
            <person name="Warren W."/>
            <person name="Wilson R.K."/>
        </authorList>
    </citation>
    <scope>NUCLEOTIDE SEQUENCE [LARGE SCALE GENOMIC DNA]</scope>
    <source>
        <strain evidence="3">IAEA</strain>
    </source>
</reference>
<accession>A0A1A9ZH62</accession>
<evidence type="ECO:0000313" key="2">
    <source>
        <dbReference type="EnsemblMetazoa" id="GPAI014581-PA"/>
    </source>
</evidence>
<dbReference type="PROSITE" id="PS50138">
    <property type="entry name" value="BRCA2_REPEAT"/>
    <property type="match status" value="1"/>
</dbReference>
<protein>
    <submittedName>
        <fullName evidence="2">Uncharacterized protein</fullName>
    </submittedName>
</protein>
<evidence type="ECO:0000313" key="3">
    <source>
        <dbReference type="Proteomes" id="UP000092445"/>
    </source>
</evidence>
<dbReference type="InterPro" id="IPR002093">
    <property type="entry name" value="BRCA2_repeat"/>
</dbReference>
<feature type="compositionally biased region" description="Polar residues" evidence="1">
    <location>
        <begin position="205"/>
        <end position="216"/>
    </location>
</feature>
<keyword evidence="3" id="KW-1185">Reference proteome</keyword>
<name>A0A1A9ZH62_GLOPL</name>
<sequence>MKKCSYPILKTVTVPLKAGMSEIECFSGASDLDYNDIEKKDMHNVNQASMSSNQCKIGISEIYNWNDLFFSISTQEILDQNNFPSTSKRGHKFPVNKEIIQGLQNASEERPELGEGKNELEAVKNKMHQGEAGKVNNPVTLLVSAGFERANGKKISVSEEGHKSVQNILRELQDDLQATDYETELKDIKAQIPNKSMESKFRKPANSSTQIANKTSFQSATRKREFQDCLQEKDCETELKDVKDRMECKFKKMARSSAQLDKTAVFQTANGNNVLISEKGKKLMEGLLNEFHQSESDGDIEDNLLYLKNKIISKEQSMLPQKKTLKTSLTSRKEDGDYYPSCMPADEKKSNTDVGHAALNVPMVILKNRFLSLNPKLNIRNQPQGLSTPKTMSNKLIQTETTTPELGEFAKNAVETSTPCNRKYLGLRRARPSSKK</sequence>
<dbReference type="AlphaFoldDB" id="A0A1A9ZH62"/>
<feature type="region of interest" description="Disordered" evidence="1">
    <location>
        <begin position="196"/>
        <end position="216"/>
    </location>
</feature>
<dbReference type="EnsemblMetazoa" id="GPAI014581-RA">
    <property type="protein sequence ID" value="GPAI014581-PA"/>
    <property type="gene ID" value="GPAI014581"/>
</dbReference>
<evidence type="ECO:0000256" key="1">
    <source>
        <dbReference type="SAM" id="MobiDB-lite"/>
    </source>
</evidence>